<dbReference type="EMBL" id="JALJOS010000004">
    <property type="protein sequence ID" value="KAK9840195.1"/>
    <property type="molecule type" value="Genomic_DNA"/>
</dbReference>
<feature type="domain" description="Helicase ATP-binding" evidence="9">
    <location>
        <begin position="276"/>
        <end position="544"/>
    </location>
</feature>
<dbReference type="SUPFAM" id="SSF52540">
    <property type="entry name" value="P-loop containing nucleoside triphosphate hydrolases"/>
    <property type="match status" value="1"/>
</dbReference>
<dbReference type="Pfam" id="PF00270">
    <property type="entry name" value="DEAD"/>
    <property type="match status" value="1"/>
</dbReference>
<comment type="function">
    <text evidence="7">RNA helicase.</text>
</comment>
<dbReference type="CDD" id="cd18787">
    <property type="entry name" value="SF2_C_DEAD"/>
    <property type="match status" value="1"/>
</dbReference>
<dbReference type="InterPro" id="IPR011545">
    <property type="entry name" value="DEAD/DEAH_box_helicase_dom"/>
</dbReference>
<keyword evidence="13" id="KW-1185">Reference proteome</keyword>
<evidence type="ECO:0000256" key="6">
    <source>
        <dbReference type="PROSITE-ProRule" id="PRU00552"/>
    </source>
</evidence>
<feature type="compositionally biased region" description="Low complexity" evidence="8">
    <location>
        <begin position="196"/>
        <end position="208"/>
    </location>
</feature>
<name>A0AAW1S1H7_9CHLO</name>
<evidence type="ECO:0000256" key="8">
    <source>
        <dbReference type="SAM" id="MobiDB-lite"/>
    </source>
</evidence>
<comment type="similarity">
    <text evidence="7">Belongs to the DEAD box helicase family.</text>
</comment>
<evidence type="ECO:0000259" key="11">
    <source>
        <dbReference type="PROSITE" id="PS51195"/>
    </source>
</evidence>
<dbReference type="PANTHER" id="PTHR24031">
    <property type="entry name" value="RNA HELICASE"/>
    <property type="match status" value="1"/>
</dbReference>
<dbReference type="Proteomes" id="UP001438707">
    <property type="component" value="Unassembled WGS sequence"/>
</dbReference>
<dbReference type="GO" id="GO:0003723">
    <property type="term" value="F:RNA binding"/>
    <property type="evidence" value="ECO:0007669"/>
    <property type="project" value="UniProtKB-UniRule"/>
</dbReference>
<accession>A0AAW1S1H7</accession>
<dbReference type="InterPro" id="IPR014001">
    <property type="entry name" value="Helicase_ATP-bd"/>
</dbReference>
<feature type="compositionally biased region" description="Low complexity" evidence="8">
    <location>
        <begin position="148"/>
        <end position="163"/>
    </location>
</feature>
<evidence type="ECO:0000256" key="1">
    <source>
        <dbReference type="ARBA" id="ARBA00022741"/>
    </source>
</evidence>
<dbReference type="CDD" id="cd17946">
    <property type="entry name" value="DEADc_DDX24"/>
    <property type="match status" value="1"/>
</dbReference>
<evidence type="ECO:0000256" key="4">
    <source>
        <dbReference type="ARBA" id="ARBA00022840"/>
    </source>
</evidence>
<sequence length="945" mass="101038">MAGAASSSRSEMVPGIVKQKKHRKNPASSNGKKKQTPWQKVKVADDLLLGSTEYGFMGLEEFRPEEGVILGPNLLHESEPAHDMPTAQAPDHEKSLSSTKRKRGREQSGAQADADAELQPSLLDEHGSPEDGKAEAIKRGKVRKPSKSKASPASSARSAAASAKADEAAQPKSSLADEPHAKRPKKFNRSKAPKIAASNSAASQPAAALQGSLESNSKKHQKQAASRLQPSASINATKVELPPNAWQQFELHASLEGALLAQGFSHPTPVQEACLMPAIRGRCDVIGAAQTGSGKTLAFGLPILQLIMQQRGGGTAEAVPLLGGDACAEAPPAPAHHKSGPLRALILAPTRELALQVCNHMEAIAKPAGVAVVPILGGMAVQKQSRLLSYRPPVVVATPGRLWELMRDGQEHLTDLAGLSFLVLDEADRMLQQGHFQELSSILDHIAASRKQAIAEAAGTVSDDEEFAQLQAEDAADASAAEAADHDEARDSLDIQQDEASVIPDDALDEAGCPKFLQIFVFSATLTLPRNLRRRLKGGKGGASGSASLEKLMDKLPFRPKPKIVDLTSKRKLADKVTEAQVMCSDNGRDAALYFLLACHPGRTLVFVNAVSALRRLVALLKLLQLPVRPLHAGLQQRQRLKALQQFRSNPQSILVASDVAARGLDIPDVACVVHYQLPASADMYVHRCGRTARAAAEGIALALVTPKESARFSSLRKALGPPEPPSFPLDHHVMPAISQRMSLALQLDAHLRKESKAEQEASWKQRTAAELDLNVSDSDEPDPREASGRSRADPRAVAKLQQELAEKLAEPLQQRISTKFFTGAMALQTAASQATSEQHMPPPAAAAVPAHTELAQQLAEARQAAAASMQQRQASQTKRVKKARRQRQLDPRAAAEQAALDKALQKRRGGAGSRRGGLVVVPAAIGRQTAGPNALQALRQHMSR</sequence>
<reference evidence="12 13" key="1">
    <citation type="journal article" date="2024" name="Nat. Commun.">
        <title>Phylogenomics reveals the evolutionary origins of lichenization in chlorophyte algae.</title>
        <authorList>
            <person name="Puginier C."/>
            <person name="Libourel C."/>
            <person name="Otte J."/>
            <person name="Skaloud P."/>
            <person name="Haon M."/>
            <person name="Grisel S."/>
            <person name="Petersen M."/>
            <person name="Berrin J.G."/>
            <person name="Delaux P.M."/>
            <person name="Dal Grande F."/>
            <person name="Keller J."/>
        </authorList>
    </citation>
    <scope>NUCLEOTIDE SEQUENCE [LARGE SCALE GENOMIC DNA]</scope>
    <source>
        <strain evidence="12 13">SAG 2145</strain>
    </source>
</reference>
<feature type="compositionally biased region" description="Low complexity" evidence="8">
    <location>
        <begin position="866"/>
        <end position="877"/>
    </location>
</feature>
<dbReference type="PROSITE" id="PS51194">
    <property type="entry name" value="HELICASE_CTER"/>
    <property type="match status" value="1"/>
</dbReference>
<evidence type="ECO:0000256" key="7">
    <source>
        <dbReference type="RuleBase" id="RU365068"/>
    </source>
</evidence>
<dbReference type="GO" id="GO:0005524">
    <property type="term" value="F:ATP binding"/>
    <property type="evidence" value="ECO:0007669"/>
    <property type="project" value="UniProtKB-UniRule"/>
</dbReference>
<keyword evidence="4 7" id="KW-0067">ATP-binding</keyword>
<dbReference type="PROSITE" id="PS51192">
    <property type="entry name" value="HELICASE_ATP_BIND_1"/>
    <property type="match status" value="1"/>
</dbReference>
<dbReference type="SMART" id="SM00490">
    <property type="entry name" value="HELICc"/>
    <property type="match status" value="1"/>
</dbReference>
<feature type="compositionally biased region" description="Basic residues" evidence="8">
    <location>
        <begin position="18"/>
        <end position="35"/>
    </location>
</feature>
<dbReference type="EC" id="3.6.4.13" evidence="7"/>
<keyword evidence="3 7" id="KW-0347">Helicase</keyword>
<feature type="compositionally biased region" description="Basic and acidic residues" evidence="8">
    <location>
        <begin position="782"/>
        <end position="796"/>
    </location>
</feature>
<dbReference type="GO" id="GO:0016787">
    <property type="term" value="F:hydrolase activity"/>
    <property type="evidence" value="ECO:0007669"/>
    <property type="project" value="UniProtKB-KW"/>
</dbReference>
<gene>
    <name evidence="12" type="ORF">WJX74_005263</name>
</gene>
<evidence type="ECO:0000256" key="3">
    <source>
        <dbReference type="ARBA" id="ARBA00022806"/>
    </source>
</evidence>
<feature type="region of interest" description="Disordered" evidence="8">
    <location>
        <begin position="70"/>
        <end position="231"/>
    </location>
</feature>
<feature type="compositionally biased region" description="Basic and acidic residues" evidence="8">
    <location>
        <begin position="164"/>
        <end position="181"/>
    </location>
</feature>
<dbReference type="SMART" id="SM00487">
    <property type="entry name" value="DEXDc"/>
    <property type="match status" value="1"/>
</dbReference>
<dbReference type="Pfam" id="PF00271">
    <property type="entry name" value="Helicase_C"/>
    <property type="match status" value="1"/>
</dbReference>
<keyword evidence="5 7" id="KW-0694">RNA-binding</keyword>
<evidence type="ECO:0000259" key="10">
    <source>
        <dbReference type="PROSITE" id="PS51194"/>
    </source>
</evidence>
<dbReference type="GO" id="GO:0003724">
    <property type="term" value="F:RNA helicase activity"/>
    <property type="evidence" value="ECO:0007669"/>
    <property type="project" value="UniProtKB-EC"/>
</dbReference>
<comment type="domain">
    <text evidence="7">The Q motif is unique to and characteristic of the DEAD box family of RNA helicases and controls ATP binding and hydrolysis.</text>
</comment>
<keyword evidence="2 7" id="KW-0378">Hydrolase</keyword>
<evidence type="ECO:0000256" key="5">
    <source>
        <dbReference type="ARBA" id="ARBA00022884"/>
    </source>
</evidence>
<dbReference type="PROSITE" id="PS51195">
    <property type="entry name" value="Q_MOTIF"/>
    <property type="match status" value="1"/>
</dbReference>
<feature type="short sequence motif" description="Q motif" evidence="6">
    <location>
        <begin position="244"/>
        <end position="272"/>
    </location>
</feature>
<evidence type="ECO:0000313" key="12">
    <source>
        <dbReference type="EMBL" id="KAK9840195.1"/>
    </source>
</evidence>
<dbReference type="InterPro" id="IPR001650">
    <property type="entry name" value="Helicase_C-like"/>
</dbReference>
<feature type="region of interest" description="Disordered" evidence="8">
    <location>
        <begin position="1"/>
        <end position="40"/>
    </location>
</feature>
<dbReference type="InterPro" id="IPR027417">
    <property type="entry name" value="P-loop_NTPase"/>
</dbReference>
<evidence type="ECO:0000256" key="2">
    <source>
        <dbReference type="ARBA" id="ARBA00022801"/>
    </source>
</evidence>
<protein>
    <recommendedName>
        <fullName evidence="7">ATP-dependent RNA helicase</fullName>
        <ecNumber evidence="7">3.6.4.13</ecNumber>
    </recommendedName>
</protein>
<comment type="caution">
    <text evidence="12">The sequence shown here is derived from an EMBL/GenBank/DDBJ whole genome shotgun (WGS) entry which is preliminary data.</text>
</comment>
<organism evidence="12 13">
    <name type="scientific">Apatococcus lobatus</name>
    <dbReference type="NCBI Taxonomy" id="904363"/>
    <lineage>
        <taxon>Eukaryota</taxon>
        <taxon>Viridiplantae</taxon>
        <taxon>Chlorophyta</taxon>
        <taxon>core chlorophytes</taxon>
        <taxon>Trebouxiophyceae</taxon>
        <taxon>Chlorellales</taxon>
        <taxon>Chlorellaceae</taxon>
        <taxon>Apatococcus</taxon>
    </lineage>
</organism>
<feature type="domain" description="Helicase C-terminal" evidence="10">
    <location>
        <begin position="591"/>
        <end position="736"/>
    </location>
</feature>
<dbReference type="InterPro" id="IPR000629">
    <property type="entry name" value="RNA-helicase_DEAD-box_CS"/>
</dbReference>
<evidence type="ECO:0000259" key="9">
    <source>
        <dbReference type="PROSITE" id="PS51192"/>
    </source>
</evidence>
<feature type="compositionally biased region" description="Basic residues" evidence="8">
    <location>
        <begin position="182"/>
        <end position="192"/>
    </location>
</feature>
<keyword evidence="1 7" id="KW-0547">Nucleotide-binding</keyword>
<feature type="region of interest" description="Disordered" evidence="8">
    <location>
        <begin position="866"/>
        <end position="895"/>
    </location>
</feature>
<feature type="domain" description="DEAD-box RNA helicase Q" evidence="11">
    <location>
        <begin position="244"/>
        <end position="272"/>
    </location>
</feature>
<dbReference type="PROSITE" id="PS00039">
    <property type="entry name" value="DEAD_ATP_HELICASE"/>
    <property type="match status" value="1"/>
</dbReference>
<feature type="compositionally biased region" description="Basic and acidic residues" evidence="8">
    <location>
        <begin position="123"/>
        <end position="138"/>
    </location>
</feature>
<evidence type="ECO:0000313" key="13">
    <source>
        <dbReference type="Proteomes" id="UP001438707"/>
    </source>
</evidence>
<feature type="region of interest" description="Disordered" evidence="8">
    <location>
        <begin position="772"/>
        <end position="796"/>
    </location>
</feature>
<feature type="compositionally biased region" description="Polar residues" evidence="8">
    <location>
        <begin position="1"/>
        <end position="10"/>
    </location>
</feature>
<dbReference type="InterPro" id="IPR014014">
    <property type="entry name" value="RNA_helicase_DEAD_Q_motif"/>
</dbReference>
<dbReference type="Gene3D" id="3.40.50.300">
    <property type="entry name" value="P-loop containing nucleotide triphosphate hydrolases"/>
    <property type="match status" value="2"/>
</dbReference>
<comment type="catalytic activity">
    <reaction evidence="7">
        <text>ATP + H2O = ADP + phosphate + H(+)</text>
        <dbReference type="Rhea" id="RHEA:13065"/>
        <dbReference type="ChEBI" id="CHEBI:15377"/>
        <dbReference type="ChEBI" id="CHEBI:15378"/>
        <dbReference type="ChEBI" id="CHEBI:30616"/>
        <dbReference type="ChEBI" id="CHEBI:43474"/>
        <dbReference type="ChEBI" id="CHEBI:456216"/>
        <dbReference type="EC" id="3.6.4.13"/>
    </reaction>
</comment>
<proteinExistence type="inferred from homology"/>
<dbReference type="AlphaFoldDB" id="A0AAW1S1H7"/>